<dbReference type="Proteomes" id="UP000011064">
    <property type="component" value="Unassembled WGS sequence"/>
</dbReference>
<feature type="compositionally biased region" description="Polar residues" evidence="4">
    <location>
        <begin position="44"/>
        <end position="53"/>
    </location>
</feature>
<keyword evidence="8" id="KW-1185">Reference proteome</keyword>
<gene>
    <name evidence="7" type="ORF">GMDG_08199</name>
</gene>
<evidence type="ECO:0000313" key="8">
    <source>
        <dbReference type="Proteomes" id="UP000011064"/>
    </source>
</evidence>
<comment type="subcellular location">
    <subcellularLocation>
        <location evidence="1">Nucleus</location>
    </subcellularLocation>
</comment>
<feature type="domain" description="HTH myb-type" evidence="6">
    <location>
        <begin position="521"/>
        <end position="574"/>
    </location>
</feature>
<feature type="compositionally biased region" description="Polar residues" evidence="4">
    <location>
        <begin position="298"/>
        <end position="309"/>
    </location>
</feature>
<feature type="compositionally biased region" description="Basic and acidic residues" evidence="4">
    <location>
        <begin position="288"/>
        <end position="297"/>
    </location>
</feature>
<dbReference type="PROSITE" id="PS50090">
    <property type="entry name" value="MYB_LIKE"/>
    <property type="match status" value="2"/>
</dbReference>
<evidence type="ECO:0000256" key="2">
    <source>
        <dbReference type="ARBA" id="ARBA00023125"/>
    </source>
</evidence>
<feature type="compositionally biased region" description="Basic and acidic residues" evidence="4">
    <location>
        <begin position="761"/>
        <end position="771"/>
    </location>
</feature>
<feature type="region of interest" description="Disordered" evidence="4">
    <location>
        <begin position="27"/>
        <end position="457"/>
    </location>
</feature>
<feature type="non-terminal residue" evidence="7">
    <location>
        <position position="1"/>
    </location>
</feature>
<accession>L8G107</accession>
<feature type="compositionally biased region" description="Low complexity" evidence="4">
    <location>
        <begin position="183"/>
        <end position="196"/>
    </location>
</feature>
<dbReference type="PROSITE" id="PS51294">
    <property type="entry name" value="HTH_MYB"/>
    <property type="match status" value="1"/>
</dbReference>
<dbReference type="GO" id="GO:0000976">
    <property type="term" value="F:transcription cis-regulatory region binding"/>
    <property type="evidence" value="ECO:0007669"/>
    <property type="project" value="TreeGrafter"/>
</dbReference>
<keyword evidence="3" id="KW-0539">Nucleus</keyword>
<feature type="compositionally biased region" description="Basic and acidic residues" evidence="4">
    <location>
        <begin position="817"/>
        <end position="828"/>
    </location>
</feature>
<dbReference type="PANTHER" id="PTHR46380">
    <property type="entry name" value="CYCLIN-D-BINDING MYB-LIKE TRANSCRIPTION FACTOR 1"/>
    <property type="match status" value="1"/>
</dbReference>
<dbReference type="GO" id="GO:0003700">
    <property type="term" value="F:DNA-binding transcription factor activity"/>
    <property type="evidence" value="ECO:0007669"/>
    <property type="project" value="TreeGrafter"/>
</dbReference>
<feature type="compositionally biased region" description="Basic residues" evidence="4">
    <location>
        <begin position="197"/>
        <end position="208"/>
    </location>
</feature>
<feature type="compositionally biased region" description="Basic and acidic residues" evidence="4">
    <location>
        <begin position="232"/>
        <end position="242"/>
    </location>
</feature>
<protein>
    <recommendedName>
        <fullName evidence="9">RNA polymerase I enhancer binding protein</fullName>
    </recommendedName>
</protein>
<dbReference type="HOGENOM" id="CLU_330132_0_0_1"/>
<proteinExistence type="predicted"/>
<evidence type="ECO:0000256" key="3">
    <source>
        <dbReference type="ARBA" id="ARBA00023242"/>
    </source>
</evidence>
<dbReference type="SUPFAM" id="SSF46689">
    <property type="entry name" value="Homeodomain-like"/>
    <property type="match status" value="1"/>
</dbReference>
<feature type="domain" description="Myb-like" evidence="5">
    <location>
        <begin position="581"/>
        <end position="650"/>
    </location>
</feature>
<dbReference type="InParanoid" id="L8G107"/>
<feature type="compositionally biased region" description="Acidic residues" evidence="4">
    <location>
        <begin position="875"/>
        <end position="884"/>
    </location>
</feature>
<feature type="compositionally biased region" description="Polar residues" evidence="4">
    <location>
        <begin position="247"/>
        <end position="261"/>
    </location>
</feature>
<dbReference type="InterPro" id="IPR009057">
    <property type="entry name" value="Homeodomain-like_sf"/>
</dbReference>
<feature type="compositionally biased region" description="Basic and acidic residues" evidence="4">
    <location>
        <begin position="359"/>
        <end position="369"/>
    </location>
</feature>
<feature type="domain" description="Myb-like" evidence="5">
    <location>
        <begin position="526"/>
        <end position="570"/>
    </location>
</feature>
<dbReference type="CDD" id="cd00167">
    <property type="entry name" value="SANT"/>
    <property type="match status" value="2"/>
</dbReference>
<feature type="compositionally biased region" description="Polar residues" evidence="4">
    <location>
        <begin position="27"/>
        <end position="36"/>
    </location>
</feature>
<dbReference type="PANTHER" id="PTHR46380:SF2">
    <property type="entry name" value="CYCLIN-D-BINDING MYB-LIKE TRANSCRIPTION FACTOR 1"/>
    <property type="match status" value="1"/>
</dbReference>
<dbReference type="InterPro" id="IPR051651">
    <property type="entry name" value="DMTF1_DNA-bind_reg"/>
</dbReference>
<dbReference type="InterPro" id="IPR017930">
    <property type="entry name" value="Myb_dom"/>
</dbReference>
<feature type="compositionally biased region" description="Low complexity" evidence="4">
    <location>
        <begin position="425"/>
        <end position="448"/>
    </location>
</feature>
<feature type="compositionally biased region" description="Basic residues" evidence="4">
    <location>
        <begin position="103"/>
        <end position="117"/>
    </location>
</feature>
<dbReference type="SMART" id="SM00717">
    <property type="entry name" value="SANT"/>
    <property type="match status" value="3"/>
</dbReference>
<evidence type="ECO:0000313" key="7">
    <source>
        <dbReference type="EMBL" id="ELR06965.1"/>
    </source>
</evidence>
<dbReference type="OrthoDB" id="39591at2759"/>
<evidence type="ECO:0000256" key="1">
    <source>
        <dbReference type="ARBA" id="ARBA00004123"/>
    </source>
</evidence>
<dbReference type="Pfam" id="PF00249">
    <property type="entry name" value="Myb_DNA-binding"/>
    <property type="match status" value="1"/>
</dbReference>
<reference evidence="8" key="1">
    <citation type="submission" date="2010-09" db="EMBL/GenBank/DDBJ databases">
        <title>The genome sequence of Geomyces destructans 20631-21.</title>
        <authorList>
            <consortium name="The Broad Institute Genome Sequencing Platform"/>
            <person name="Cuomo C.A."/>
            <person name="Blehert D.S."/>
            <person name="Lorch J.M."/>
            <person name="Young S.K."/>
            <person name="Zeng Q."/>
            <person name="Gargeya S."/>
            <person name="Fitzgerald M."/>
            <person name="Haas B."/>
            <person name="Abouelleil A."/>
            <person name="Alvarado L."/>
            <person name="Arachchi H.M."/>
            <person name="Berlin A."/>
            <person name="Brown A."/>
            <person name="Chapman S.B."/>
            <person name="Chen Z."/>
            <person name="Dunbar C."/>
            <person name="Freedman E."/>
            <person name="Gearin G."/>
            <person name="Gellesch M."/>
            <person name="Goldberg J."/>
            <person name="Griggs A."/>
            <person name="Gujja S."/>
            <person name="Heiman D."/>
            <person name="Howarth C."/>
            <person name="Larson L."/>
            <person name="Lui A."/>
            <person name="MacDonald P.J.P."/>
            <person name="Montmayeur A."/>
            <person name="Murphy C."/>
            <person name="Neiman D."/>
            <person name="Pearson M."/>
            <person name="Priest M."/>
            <person name="Roberts A."/>
            <person name="Saif S."/>
            <person name="Shea T."/>
            <person name="Shenoy N."/>
            <person name="Sisk P."/>
            <person name="Stolte C."/>
            <person name="Sykes S."/>
            <person name="Wortman J."/>
            <person name="Nusbaum C."/>
            <person name="Birren B."/>
        </authorList>
    </citation>
    <scope>NUCLEOTIDE SEQUENCE [LARGE SCALE GENOMIC DNA]</scope>
    <source>
        <strain evidence="8">ATCC MYA-4855 / 20631-21</strain>
    </source>
</reference>
<dbReference type="STRING" id="658429.L8G107"/>
<dbReference type="Gene3D" id="1.10.10.60">
    <property type="entry name" value="Homeodomain-like"/>
    <property type="match status" value="2"/>
</dbReference>
<evidence type="ECO:0000259" key="5">
    <source>
        <dbReference type="PROSITE" id="PS50090"/>
    </source>
</evidence>
<feature type="region of interest" description="Disordered" evidence="4">
    <location>
        <begin position="756"/>
        <end position="895"/>
    </location>
</feature>
<evidence type="ECO:0000259" key="6">
    <source>
        <dbReference type="PROSITE" id="PS51294"/>
    </source>
</evidence>
<feature type="compositionally biased region" description="Acidic residues" evidence="4">
    <location>
        <begin position="786"/>
        <end position="797"/>
    </location>
</feature>
<name>L8G107_PSED2</name>
<dbReference type="InterPro" id="IPR001005">
    <property type="entry name" value="SANT/Myb"/>
</dbReference>
<dbReference type="AlphaFoldDB" id="L8G107"/>
<organism evidence="7 8">
    <name type="scientific">Pseudogymnoascus destructans (strain ATCC MYA-4855 / 20631-21)</name>
    <name type="common">Bat white-nose syndrome fungus</name>
    <name type="synonym">Geomyces destructans</name>
    <dbReference type="NCBI Taxonomy" id="658429"/>
    <lineage>
        <taxon>Eukaryota</taxon>
        <taxon>Fungi</taxon>
        <taxon>Dikarya</taxon>
        <taxon>Ascomycota</taxon>
        <taxon>Pezizomycotina</taxon>
        <taxon>Leotiomycetes</taxon>
        <taxon>Thelebolales</taxon>
        <taxon>Thelebolaceae</taxon>
        <taxon>Pseudogymnoascus</taxon>
    </lineage>
</organism>
<evidence type="ECO:0008006" key="9">
    <source>
        <dbReference type="Google" id="ProtNLM"/>
    </source>
</evidence>
<dbReference type="EMBL" id="GL573481">
    <property type="protein sequence ID" value="ELR06965.1"/>
    <property type="molecule type" value="Genomic_DNA"/>
</dbReference>
<evidence type="ECO:0000256" key="4">
    <source>
        <dbReference type="SAM" id="MobiDB-lite"/>
    </source>
</evidence>
<dbReference type="VEuPathDB" id="FungiDB:GMDG_08199"/>
<sequence>SFPTTTTTCASSFTSASAHTLPTAQTYMGQESSQVQRIEEDSSSMDGNSSTRSGVGGDYPLPALPPSREAREETINSSAQRKRKMSNGISEDGAGDRSDSARRAHKKLKKMMKKKNKAGNGGNSEGKDTDLTSSVKQRKKKNRMSEGVARQCLGVPTSQSAPLRSAASVLLPRSDTVERVPESSQPTAVAPSSSTSAKKKKNKSKAKRNSMQAVAAAAGGDGGGSGTGPKAADAESLAKDNLPEPAPTSSWAAVNVPSSATKAGKSNDDVNIANGQSKQAEEATAGETESKYLEKQTDVNSAKPKSSQIHPIEEMDLDPTQSQNTPANPVEDAMDLAVAEPENATEPQNATAGPANDSGDSREILEVANKDVPQIGVYAAGEEPTSTTRRRKRRLPVDDDPMETPSKKSKKALKAKSPVTKSQKTKAAAKSPASSAAAPRTPTRAAAADGKPAPRMTDDDLAVIKNQLLKYREMNDIAELEQNRLIHGKANESRDLFNMVCEEFPNRDRWSLIKFCRRKFHNFTARGKWSAEDDEYLREAHRQMPNRWTQIGQRLNRHPEDCRDRWRNYLICGDNMITVYWDDYEEQKLRDAVAACVSHLQEMRQLGVIESNPDDDEVDDTELVDWQQVSEKMGRTRSRLQCRQKWRRMHEREDPDKFDTTPLKVGAPWREKLARKETQQMGLDDKLVILRSIKESRVGREGKINWKKVGDEKFQERFAVSATKMAYMKLKDTVPDANSHVLQEIVEILLEKLGNANGQDPTEKSFKDTTGIRKTRSKPTSAETINPEDDEESDDDAGNQIRQELPKLTNTTRSPKKLSDRMARRSESVDSVGNAVPSGGPEVPESDYEEPAAPKTNGAQKSAKANSNSNSNSDSDSDNSDLDGEIPARRVSILL</sequence>
<keyword evidence="2" id="KW-0238">DNA-binding</keyword>
<dbReference type="GO" id="GO:0005634">
    <property type="term" value="C:nucleus"/>
    <property type="evidence" value="ECO:0007669"/>
    <property type="project" value="UniProtKB-SubCell"/>
</dbReference>